<organism evidence="1 2">
    <name type="scientific">Brachyspira hampsonii 30446</name>
    <dbReference type="NCBI Taxonomy" id="1289135"/>
    <lineage>
        <taxon>Bacteria</taxon>
        <taxon>Pseudomonadati</taxon>
        <taxon>Spirochaetota</taxon>
        <taxon>Spirochaetia</taxon>
        <taxon>Brachyspirales</taxon>
        <taxon>Brachyspiraceae</taxon>
        <taxon>Brachyspira</taxon>
    </lineage>
</organism>
<sequence length="419" mass="47994">MKKILCVIAISILYIISCNRNNVTSPIELIEGLTYPNSSMYSRNFRILSIDSAGNEDLSASAKFYRIAEYDKLDIYIEENEGYRKENIDYIVSEFNKHYDEEIRIYGNHTDVDGNNKIIIVLYDIKNYTGGNINGFFHYFDLMKDRLNNGEILYMNIKVVNQDADYMSGTILHELQHLINWNVNYIKNGSEMSTWLNEALSESTSVVFNEATASSRIFEFKNMNGYYCFYTWNLPTEKVFPNHPNSKYLFANYPSVSVFMNWLYQKNAQNPSVFQNIAKFSSDTDIDRVLKNVSFIGASSWDDLLFKWIEGINNGEVAGAEIKVQKENNNINLYPGALVVYNGSLTQSGNLLTRKLSSSLELALNNDTYIGNNPTAINITTPKASSVQASKMYETVNDIFYISEERHILFGKDGNIKEY</sequence>
<accession>A0A2U4F0L4</accession>
<dbReference type="OrthoDB" id="308877at2"/>
<evidence type="ECO:0000313" key="1">
    <source>
        <dbReference type="EMBL" id="EKV56569.1"/>
    </source>
</evidence>
<dbReference type="GeneID" id="66488344"/>
<proteinExistence type="predicted"/>
<gene>
    <name evidence="1" type="ORF">A966_09651</name>
</gene>
<dbReference type="AlphaFoldDB" id="A0A2U4F0L4"/>
<dbReference type="Proteomes" id="UP000011663">
    <property type="component" value="Unassembled WGS sequence"/>
</dbReference>
<evidence type="ECO:0000313" key="2">
    <source>
        <dbReference type="Proteomes" id="UP000011663"/>
    </source>
</evidence>
<dbReference type="RefSeq" id="WP_008724811.1">
    <property type="nucleotide sequence ID" value="NZ_JH994111.1"/>
</dbReference>
<dbReference type="STRING" id="1289135.A966_09651"/>
<name>A0A2U4F0L4_9SPIR</name>
<protein>
    <submittedName>
        <fullName evidence="1">Peptidase M30, hyicolysin</fullName>
    </submittedName>
</protein>
<comment type="caution">
    <text evidence="1">The sequence shown here is derived from an EMBL/GenBank/DDBJ whole genome shotgun (WGS) entry which is preliminary data.</text>
</comment>
<reference evidence="1 2" key="1">
    <citation type="submission" date="2012-07" db="EMBL/GenBank/DDBJ databases">
        <title>Genome sequence of Brachyspira sp. 30446, isolated from a pig with mucohaemorrhagic colitis.</title>
        <authorList>
            <person name="Rubin J.E."/>
            <person name="Fernando C."/>
            <person name="Harding J.C.S."/>
            <person name="Hill J.E."/>
        </authorList>
    </citation>
    <scope>NUCLEOTIDE SEQUENCE [LARGE SCALE GENOMIC DNA]</scope>
    <source>
        <strain evidence="1 2">30446</strain>
    </source>
</reference>
<dbReference type="EMBL" id="ALNZ01000029">
    <property type="protein sequence ID" value="EKV56569.1"/>
    <property type="molecule type" value="Genomic_DNA"/>
</dbReference>